<dbReference type="OrthoDB" id="9803968at2"/>
<keyword evidence="2 6" id="KW-0436">Ligase</keyword>
<protein>
    <submittedName>
        <fullName evidence="6">Acetoacetate-CoA ligase</fullName>
        <ecNumber evidence="6">6.2.1.16</ecNumber>
    </submittedName>
</protein>
<sequence length="650" mass="71180">MQSDILWQPEEARFETSHLARFARANGFDPHDYDSLHRWSIADKGAFWRALWDYTNIIGEQGERAFVESPENPMTGASFFPDAQINLAENLLRGEDDDIAIHEADETGTQTTITRGTLRAMVARTADGLRKAGVTKDDCVVGILPNRTEALVALLATAAIGATWSSCSPDFGVAAILDRLGQIKPKVLFAAASYRYGGKNHDIAQRIIDIAKGMPSVEHIVITHGSLPPVTQEPFKRHDYARFGNDAPLIFERVGFRHPLYVLYTSGTTGAPKAIVHSVGGVLLQHMKEHALHGDVQPDDVVSWYTNTAWMMYHWLISALACEAAILLYDGAPILKTPTGLDVTPLWNAAEQAGVTHFGTSPKYLSTLADENYSPANHHNLSALKSLLSAGAPVSPHQFDWVYEHIKQDMVFASISGGTEIIGCFMLGSPLHAVRRGHLTVKGLGLAVNVMDDRNAPIIGQQGDLVCTEAFPSMPLTFWGEGGMKRYHDTYFSQRREIWTHGDIAEMTPYGSAVIYGRSDTTLKPGGVRIGTAEIYAACELFAEIEDCLVFGAPVTDDEEIVLCLKLKDDAPLSSDFAKKIRQKIREMASPRHVPHRIHAVNAVPYTLNGKRVEGAARTVMEGGVVKNIGSLANPECLDEYRALVRSAAA</sequence>
<evidence type="ECO:0000256" key="1">
    <source>
        <dbReference type="ARBA" id="ARBA00006432"/>
    </source>
</evidence>
<keyword evidence="4" id="KW-0067">ATP-binding</keyword>
<gene>
    <name evidence="6" type="ORF">CES85_3526</name>
</gene>
<dbReference type="GO" id="GO:0006629">
    <property type="term" value="P:lipid metabolic process"/>
    <property type="evidence" value="ECO:0007669"/>
    <property type="project" value="InterPro"/>
</dbReference>
<evidence type="ECO:0000313" key="7">
    <source>
        <dbReference type="Proteomes" id="UP000215256"/>
    </source>
</evidence>
<feature type="domain" description="AMP-dependent synthetase/ligase" evidence="5">
    <location>
        <begin position="97"/>
        <end position="467"/>
    </location>
</feature>
<accession>A0A248UPY2</accession>
<evidence type="ECO:0000313" key="6">
    <source>
        <dbReference type="EMBL" id="ASV88349.1"/>
    </source>
</evidence>
<reference evidence="6 7" key="1">
    <citation type="submission" date="2017-07" db="EMBL/GenBank/DDBJ databases">
        <title>Phylogenetic study on the rhizospheric bacterium Ochrobactrum sp. A44.</title>
        <authorList>
            <person name="Krzyzanowska D.M."/>
            <person name="Ossowicki A."/>
            <person name="Rajewska M."/>
            <person name="Maciag T."/>
            <person name="Kaczynski Z."/>
            <person name="Czerwicka M."/>
            <person name="Jafra S."/>
        </authorList>
    </citation>
    <scope>NUCLEOTIDE SEQUENCE [LARGE SCALE GENOMIC DNA]</scope>
    <source>
        <strain evidence="6 7">A44</strain>
        <plasmid evidence="6 7">unnamed1</plasmid>
    </source>
</reference>
<evidence type="ECO:0000256" key="2">
    <source>
        <dbReference type="ARBA" id="ARBA00022598"/>
    </source>
</evidence>
<dbReference type="Gene3D" id="3.30.300.30">
    <property type="match status" value="1"/>
</dbReference>
<dbReference type="InterPro" id="IPR042099">
    <property type="entry name" value="ANL_N_sf"/>
</dbReference>
<geneLocation type="plasmid" evidence="6 7">
    <name>unnamed1</name>
</geneLocation>
<dbReference type="Proteomes" id="UP000215256">
    <property type="component" value="Plasmid unnamed1"/>
</dbReference>
<dbReference type="PANTHER" id="PTHR42921">
    <property type="entry name" value="ACETOACETYL-COA SYNTHETASE"/>
    <property type="match status" value="1"/>
</dbReference>
<evidence type="ECO:0000259" key="5">
    <source>
        <dbReference type="Pfam" id="PF00501"/>
    </source>
</evidence>
<keyword evidence="3" id="KW-0547">Nucleotide-binding</keyword>
<evidence type="ECO:0000256" key="4">
    <source>
        <dbReference type="ARBA" id="ARBA00022840"/>
    </source>
</evidence>
<dbReference type="KEGG" id="och:CES85_3526"/>
<comment type="similarity">
    <text evidence="1">Belongs to the ATP-dependent AMP-binding enzyme family.</text>
</comment>
<dbReference type="RefSeq" id="WP_095448599.1">
    <property type="nucleotide sequence ID" value="NZ_CP022605.1"/>
</dbReference>
<dbReference type="InterPro" id="IPR045851">
    <property type="entry name" value="AMP-bd_C_sf"/>
</dbReference>
<dbReference type="EMBL" id="CP022605">
    <property type="protein sequence ID" value="ASV88349.1"/>
    <property type="molecule type" value="Genomic_DNA"/>
</dbReference>
<dbReference type="PANTHER" id="PTHR42921:SF1">
    <property type="entry name" value="ACETOACETYL-COA SYNTHETASE"/>
    <property type="match status" value="1"/>
</dbReference>
<dbReference type="AlphaFoldDB" id="A0A248UPY2"/>
<dbReference type="EC" id="6.2.1.16" evidence="6"/>
<dbReference type="NCBIfam" id="NF002937">
    <property type="entry name" value="PRK03584.1"/>
    <property type="match status" value="1"/>
</dbReference>
<dbReference type="Pfam" id="PF00501">
    <property type="entry name" value="AMP-binding"/>
    <property type="match status" value="1"/>
</dbReference>
<organism evidence="6 7">
    <name type="scientific">Ochrobactrum quorumnocens</name>
    <dbReference type="NCBI Taxonomy" id="271865"/>
    <lineage>
        <taxon>Bacteria</taxon>
        <taxon>Pseudomonadati</taxon>
        <taxon>Pseudomonadota</taxon>
        <taxon>Alphaproteobacteria</taxon>
        <taxon>Hyphomicrobiales</taxon>
        <taxon>Brucellaceae</taxon>
        <taxon>Brucella/Ochrobactrum group</taxon>
        <taxon>Ochrobactrum</taxon>
    </lineage>
</organism>
<dbReference type="InterPro" id="IPR005914">
    <property type="entry name" value="Acac_CoA_synth"/>
</dbReference>
<keyword evidence="6" id="KW-0614">Plasmid</keyword>
<dbReference type="PROSITE" id="PS00455">
    <property type="entry name" value="AMP_BINDING"/>
    <property type="match status" value="1"/>
</dbReference>
<dbReference type="GO" id="GO:0005524">
    <property type="term" value="F:ATP binding"/>
    <property type="evidence" value="ECO:0007669"/>
    <property type="project" value="UniProtKB-KW"/>
</dbReference>
<dbReference type="InterPro" id="IPR000873">
    <property type="entry name" value="AMP-dep_synth/lig_dom"/>
</dbReference>
<dbReference type="InterPro" id="IPR020845">
    <property type="entry name" value="AMP-binding_CS"/>
</dbReference>
<dbReference type="Gene3D" id="3.40.50.12780">
    <property type="entry name" value="N-terminal domain of ligase-like"/>
    <property type="match status" value="1"/>
</dbReference>
<dbReference type="SUPFAM" id="SSF56801">
    <property type="entry name" value="Acetyl-CoA synthetase-like"/>
    <property type="match status" value="1"/>
</dbReference>
<dbReference type="GO" id="GO:0030729">
    <property type="term" value="F:acetoacetate-CoA ligase activity"/>
    <property type="evidence" value="ECO:0007669"/>
    <property type="project" value="UniProtKB-EC"/>
</dbReference>
<evidence type="ECO:0000256" key="3">
    <source>
        <dbReference type="ARBA" id="ARBA00022741"/>
    </source>
</evidence>
<proteinExistence type="inferred from homology"/>
<name>A0A248UPY2_9HYPH</name>
<dbReference type="NCBIfam" id="TIGR01217">
    <property type="entry name" value="ac_ac_CoA_syn"/>
    <property type="match status" value="1"/>
</dbReference>